<evidence type="ECO:0000313" key="3">
    <source>
        <dbReference type="Proteomes" id="UP000800041"/>
    </source>
</evidence>
<feature type="compositionally biased region" description="Basic and acidic residues" evidence="1">
    <location>
        <begin position="60"/>
        <end position="85"/>
    </location>
</feature>
<proteinExistence type="predicted"/>
<evidence type="ECO:0000256" key="1">
    <source>
        <dbReference type="SAM" id="MobiDB-lite"/>
    </source>
</evidence>
<feature type="compositionally biased region" description="Low complexity" evidence="1">
    <location>
        <begin position="28"/>
        <end position="58"/>
    </location>
</feature>
<dbReference type="EMBL" id="ML977141">
    <property type="protein sequence ID" value="KAF1990731.1"/>
    <property type="molecule type" value="Genomic_DNA"/>
</dbReference>
<dbReference type="Proteomes" id="UP000800041">
    <property type="component" value="Unassembled WGS sequence"/>
</dbReference>
<evidence type="ECO:0000313" key="2">
    <source>
        <dbReference type="EMBL" id="KAF1990731.1"/>
    </source>
</evidence>
<protein>
    <submittedName>
        <fullName evidence="2">Uncharacterized protein</fullName>
    </submittedName>
</protein>
<organism evidence="2 3">
    <name type="scientific">Aulographum hederae CBS 113979</name>
    <dbReference type="NCBI Taxonomy" id="1176131"/>
    <lineage>
        <taxon>Eukaryota</taxon>
        <taxon>Fungi</taxon>
        <taxon>Dikarya</taxon>
        <taxon>Ascomycota</taxon>
        <taxon>Pezizomycotina</taxon>
        <taxon>Dothideomycetes</taxon>
        <taxon>Pleosporomycetidae</taxon>
        <taxon>Aulographales</taxon>
        <taxon>Aulographaceae</taxon>
    </lineage>
</organism>
<keyword evidence="3" id="KW-1185">Reference proteome</keyword>
<sequence>MPLKAKIISLHEFYNMGLPLPTNEKPSTSETQAAKHTTTTTANGASKQTGQNGQGQQQKTEAELEADRLYEERMEDEYAKREGGA</sequence>
<reference evidence="2" key="1">
    <citation type="journal article" date="2020" name="Stud. Mycol.">
        <title>101 Dothideomycetes genomes: a test case for predicting lifestyles and emergence of pathogens.</title>
        <authorList>
            <person name="Haridas S."/>
            <person name="Albert R."/>
            <person name="Binder M."/>
            <person name="Bloem J."/>
            <person name="Labutti K."/>
            <person name="Salamov A."/>
            <person name="Andreopoulos B."/>
            <person name="Baker S."/>
            <person name="Barry K."/>
            <person name="Bills G."/>
            <person name="Bluhm B."/>
            <person name="Cannon C."/>
            <person name="Castanera R."/>
            <person name="Culley D."/>
            <person name="Daum C."/>
            <person name="Ezra D."/>
            <person name="Gonzalez J."/>
            <person name="Henrissat B."/>
            <person name="Kuo A."/>
            <person name="Liang C."/>
            <person name="Lipzen A."/>
            <person name="Lutzoni F."/>
            <person name="Magnuson J."/>
            <person name="Mondo S."/>
            <person name="Nolan M."/>
            <person name="Ohm R."/>
            <person name="Pangilinan J."/>
            <person name="Park H.-J."/>
            <person name="Ramirez L."/>
            <person name="Alfaro M."/>
            <person name="Sun H."/>
            <person name="Tritt A."/>
            <person name="Yoshinaga Y."/>
            <person name="Zwiers L.-H."/>
            <person name="Turgeon B."/>
            <person name="Goodwin S."/>
            <person name="Spatafora J."/>
            <person name="Crous P."/>
            <person name="Grigoriev I."/>
        </authorList>
    </citation>
    <scope>NUCLEOTIDE SEQUENCE</scope>
    <source>
        <strain evidence="2">CBS 113979</strain>
    </source>
</reference>
<name>A0A6G1HBY9_9PEZI</name>
<feature type="region of interest" description="Disordered" evidence="1">
    <location>
        <begin position="17"/>
        <end position="85"/>
    </location>
</feature>
<gene>
    <name evidence="2" type="ORF">K402DRAFT_417490</name>
</gene>
<dbReference type="AlphaFoldDB" id="A0A6G1HBY9"/>
<accession>A0A6G1HBY9</accession>